<comment type="cofactor">
    <cofactor evidence="2">
        <name>Zn(2+)</name>
        <dbReference type="ChEBI" id="CHEBI:29105"/>
    </cofactor>
</comment>
<keyword evidence="4" id="KW-0489">Methyltransferase</keyword>
<dbReference type="InterPro" id="IPR003265">
    <property type="entry name" value="HhH-GPD_domain"/>
</dbReference>
<dbReference type="InterPro" id="IPR035451">
    <property type="entry name" value="Ada-like_dom_sf"/>
</dbReference>
<evidence type="ECO:0000256" key="4">
    <source>
        <dbReference type="ARBA" id="ARBA00022603"/>
    </source>
</evidence>
<evidence type="ECO:0000256" key="10">
    <source>
        <dbReference type="ARBA" id="ARBA00023125"/>
    </source>
</evidence>
<gene>
    <name evidence="15" type="ORF">SMD27_22390</name>
</gene>
<keyword evidence="10" id="KW-0238">DNA-binding</keyword>
<protein>
    <recommendedName>
        <fullName evidence="3">DNA-3-methyladenine glycosylase II</fullName>
        <ecNumber evidence="3">3.2.2.21</ecNumber>
    </recommendedName>
</protein>
<keyword evidence="11" id="KW-0010">Activator</keyword>
<evidence type="ECO:0000256" key="8">
    <source>
        <dbReference type="ARBA" id="ARBA00022833"/>
    </source>
</evidence>
<dbReference type="PROSITE" id="PS01124">
    <property type="entry name" value="HTH_ARAC_FAMILY_2"/>
    <property type="match status" value="1"/>
</dbReference>
<dbReference type="InterPro" id="IPR009057">
    <property type="entry name" value="Homeodomain-like_sf"/>
</dbReference>
<dbReference type="SUPFAM" id="SSF57884">
    <property type="entry name" value="Ada DNA repair protein, N-terminal domain (N-Ada 10)"/>
    <property type="match status" value="1"/>
</dbReference>
<dbReference type="EMBL" id="JAXCLW010000011">
    <property type="protein sequence ID" value="MDY0885605.1"/>
    <property type="molecule type" value="Genomic_DNA"/>
</dbReference>
<dbReference type="PROSITE" id="PS00041">
    <property type="entry name" value="HTH_ARAC_FAMILY_1"/>
    <property type="match status" value="1"/>
</dbReference>
<dbReference type="SMART" id="SM00478">
    <property type="entry name" value="ENDO3c"/>
    <property type="match status" value="1"/>
</dbReference>
<organism evidence="15 16">
    <name type="scientific">Dongia soli</name>
    <dbReference type="NCBI Taxonomy" id="600628"/>
    <lineage>
        <taxon>Bacteria</taxon>
        <taxon>Pseudomonadati</taxon>
        <taxon>Pseudomonadota</taxon>
        <taxon>Alphaproteobacteria</taxon>
        <taxon>Rhodospirillales</taxon>
        <taxon>Dongiaceae</taxon>
        <taxon>Dongia</taxon>
    </lineage>
</organism>
<keyword evidence="16" id="KW-1185">Reference proteome</keyword>
<dbReference type="InterPro" id="IPR004026">
    <property type="entry name" value="Ada_DNA_repair_Zn-bd"/>
</dbReference>
<dbReference type="Pfam" id="PF00730">
    <property type="entry name" value="HhH-GPD"/>
    <property type="match status" value="1"/>
</dbReference>
<evidence type="ECO:0000256" key="2">
    <source>
        <dbReference type="ARBA" id="ARBA00001947"/>
    </source>
</evidence>
<keyword evidence="13" id="KW-0234">DNA repair</keyword>
<keyword evidence="8" id="KW-0862">Zinc</keyword>
<comment type="catalytic activity">
    <reaction evidence="1">
        <text>Hydrolysis of alkylated DNA, releasing 3-methyladenine, 3-methylguanine, 7-methylguanine and 7-methyladenine.</text>
        <dbReference type="EC" id="3.2.2.21"/>
    </reaction>
</comment>
<evidence type="ECO:0000256" key="9">
    <source>
        <dbReference type="ARBA" id="ARBA00023015"/>
    </source>
</evidence>
<keyword evidence="9" id="KW-0805">Transcription regulation</keyword>
<dbReference type="Gene3D" id="1.10.10.60">
    <property type="entry name" value="Homeodomain-like"/>
    <property type="match status" value="1"/>
</dbReference>
<evidence type="ECO:0000256" key="6">
    <source>
        <dbReference type="ARBA" id="ARBA00022723"/>
    </source>
</evidence>
<keyword evidence="7" id="KW-0227">DNA damage</keyword>
<dbReference type="Pfam" id="PF12833">
    <property type="entry name" value="HTH_18"/>
    <property type="match status" value="1"/>
</dbReference>
<evidence type="ECO:0000256" key="11">
    <source>
        <dbReference type="ARBA" id="ARBA00023159"/>
    </source>
</evidence>
<evidence type="ECO:0000256" key="3">
    <source>
        <dbReference type="ARBA" id="ARBA00012000"/>
    </source>
</evidence>
<evidence type="ECO:0000256" key="7">
    <source>
        <dbReference type="ARBA" id="ARBA00022763"/>
    </source>
</evidence>
<dbReference type="SUPFAM" id="SSF46689">
    <property type="entry name" value="Homeodomain-like"/>
    <property type="match status" value="1"/>
</dbReference>
<dbReference type="PANTHER" id="PTHR43003">
    <property type="entry name" value="DNA-3-METHYLADENINE GLYCOSYLASE"/>
    <property type="match status" value="1"/>
</dbReference>
<dbReference type="RefSeq" id="WP_320510676.1">
    <property type="nucleotide sequence ID" value="NZ_JAXCLW010000011.1"/>
</dbReference>
<name>A0ABU5EJX5_9PROT</name>
<keyword evidence="5" id="KW-0808">Transferase</keyword>
<evidence type="ECO:0000313" key="15">
    <source>
        <dbReference type="EMBL" id="MDY0885605.1"/>
    </source>
</evidence>
<evidence type="ECO:0000313" key="16">
    <source>
        <dbReference type="Proteomes" id="UP001279642"/>
    </source>
</evidence>
<dbReference type="SMART" id="SM00342">
    <property type="entry name" value="HTH_ARAC"/>
    <property type="match status" value="1"/>
</dbReference>
<dbReference type="PANTHER" id="PTHR43003:SF5">
    <property type="entry name" value="DNA-3-METHYLADENINE GLYCOSYLASE"/>
    <property type="match status" value="1"/>
</dbReference>
<evidence type="ECO:0000256" key="13">
    <source>
        <dbReference type="ARBA" id="ARBA00023204"/>
    </source>
</evidence>
<dbReference type="CDD" id="cd00056">
    <property type="entry name" value="ENDO3c"/>
    <property type="match status" value="1"/>
</dbReference>
<proteinExistence type="predicted"/>
<dbReference type="Gene3D" id="1.10.340.30">
    <property type="entry name" value="Hypothetical protein, domain 2"/>
    <property type="match status" value="1"/>
</dbReference>
<evidence type="ECO:0000256" key="12">
    <source>
        <dbReference type="ARBA" id="ARBA00023163"/>
    </source>
</evidence>
<dbReference type="InterPro" id="IPR011257">
    <property type="entry name" value="DNA_glycosylase"/>
</dbReference>
<dbReference type="InterPro" id="IPR018060">
    <property type="entry name" value="HTH_AraC"/>
</dbReference>
<evidence type="ECO:0000259" key="14">
    <source>
        <dbReference type="PROSITE" id="PS01124"/>
    </source>
</evidence>
<dbReference type="InterPro" id="IPR051912">
    <property type="entry name" value="Alkylbase_DNA_Glycosylase/TA"/>
</dbReference>
<feature type="domain" description="HTH araC/xylS-type" evidence="14">
    <location>
        <begin position="126"/>
        <end position="224"/>
    </location>
</feature>
<evidence type="ECO:0000256" key="5">
    <source>
        <dbReference type="ARBA" id="ARBA00022679"/>
    </source>
</evidence>
<dbReference type="Gene3D" id="3.40.10.10">
    <property type="entry name" value="DNA Methylphosphotriester Repair Domain"/>
    <property type="match status" value="1"/>
</dbReference>
<evidence type="ECO:0000256" key="1">
    <source>
        <dbReference type="ARBA" id="ARBA00000086"/>
    </source>
</evidence>
<keyword evidence="12" id="KW-0804">Transcription</keyword>
<dbReference type="SUPFAM" id="SSF48150">
    <property type="entry name" value="DNA-glycosylase"/>
    <property type="match status" value="1"/>
</dbReference>
<comment type="caution">
    <text evidence="15">The sequence shown here is derived from an EMBL/GenBank/DDBJ whole genome shotgun (WGS) entry which is preliminary data.</text>
</comment>
<dbReference type="Proteomes" id="UP001279642">
    <property type="component" value="Unassembled WGS sequence"/>
</dbReference>
<reference evidence="15 16" key="1">
    <citation type="journal article" date="2016" name="Antonie Van Leeuwenhoek">
        <title>Dongia soli sp. nov., isolated from soil from Dokdo, Korea.</title>
        <authorList>
            <person name="Kim D.U."/>
            <person name="Lee H."/>
            <person name="Kim H."/>
            <person name="Kim S.G."/>
            <person name="Ka J.O."/>
        </authorList>
    </citation>
    <scope>NUCLEOTIDE SEQUENCE [LARGE SCALE GENOMIC DNA]</scope>
    <source>
        <strain evidence="15 16">D78</strain>
    </source>
</reference>
<dbReference type="Pfam" id="PF02805">
    <property type="entry name" value="Ada_Zn_binding"/>
    <property type="match status" value="1"/>
</dbReference>
<dbReference type="SMART" id="SM01009">
    <property type="entry name" value="AlkA_N"/>
    <property type="match status" value="1"/>
</dbReference>
<keyword evidence="6" id="KW-0479">Metal-binding</keyword>
<dbReference type="InterPro" id="IPR010316">
    <property type="entry name" value="AlkA_N"/>
</dbReference>
<dbReference type="InterPro" id="IPR018062">
    <property type="entry name" value="HTH_AraC-typ_CS"/>
</dbReference>
<sequence length="524" mass="57559">MPATDALFIDEICAEDRLSMKHEPSLPRSPKRTLSKREPAGEYWSDIFMYERMLAKDGAYDGRFLTGVLTTGIYCLPSCPARKPKFENVRFFRSEAEAVGAGLRPCRRCRPDLFYRGGDWDRDLFDGLLVRLRADPGAFPDIAQLVEAAGIGTTKLNDLIRDHAHQTPAALLRRERIRTVCDRVLHGNERLIDIALSAGYEGEATFHRQFLTLTGMTPGAYRALRDSDRFRLTLPGSFRPRDVLSYHGRDPNGPAERVVDDRKLGKALVIDNVPVLLEMTFEPGAVDCRLTATKRLSPAAMAEIHRIVCRILGPGGDVAGFEGRASRMPDIARLIQGQRGLRIPLTATPFEALAWAVIGQQINVAFATSLRRALIELCGDPIGDANGMKAHPTAARVAALDSADLTQRRFSRAKADYLINMARSVSSGQLPLDRLGDGSAKAAETALRGIRGLGPWTTNYVLMRGLGFADAVPVGDSALATALQRFHHLETRPDAKGTARLMAPFAPHRSLATCHFWASLKIAA</sequence>
<dbReference type="Gene3D" id="1.10.1670.40">
    <property type="match status" value="1"/>
</dbReference>
<accession>A0ABU5EJX5</accession>
<dbReference type="EC" id="3.2.2.21" evidence="3"/>